<gene>
    <name evidence="2" type="ORF">AN215_20655</name>
</gene>
<keyword evidence="3" id="KW-1185">Reference proteome</keyword>
<dbReference type="STRING" id="933944.AN215_20655"/>
<organism evidence="2 3">
    <name type="scientific">Streptomyces abyssalis</name>
    <dbReference type="NCBI Taxonomy" id="933944"/>
    <lineage>
        <taxon>Bacteria</taxon>
        <taxon>Bacillati</taxon>
        <taxon>Actinomycetota</taxon>
        <taxon>Actinomycetes</taxon>
        <taxon>Kitasatosporales</taxon>
        <taxon>Streptomycetaceae</taxon>
        <taxon>Streptomyces</taxon>
    </lineage>
</organism>
<comment type="caution">
    <text evidence="2">The sequence shown here is derived from an EMBL/GenBank/DDBJ whole genome shotgun (WGS) entry which is preliminary data.</text>
</comment>
<feature type="compositionally biased region" description="Gly residues" evidence="1">
    <location>
        <begin position="153"/>
        <end position="162"/>
    </location>
</feature>
<proteinExistence type="predicted"/>
<dbReference type="PATRIC" id="fig|933944.5.peg.2171"/>
<evidence type="ECO:0000256" key="1">
    <source>
        <dbReference type="SAM" id="MobiDB-lite"/>
    </source>
</evidence>
<reference evidence="2 3" key="1">
    <citation type="journal article" date="2016" name="Front. Microbiol.">
        <title>Comparative Genomics Analysis of Streptomyces Species Reveals Their Adaptation to the Marine Environment and Their Diversity at the Genomic Level.</title>
        <authorList>
            <person name="Tian X."/>
            <person name="Zhang Z."/>
            <person name="Yang T."/>
            <person name="Chen M."/>
            <person name="Li J."/>
            <person name="Chen F."/>
            <person name="Yang J."/>
            <person name="Li W."/>
            <person name="Zhang B."/>
            <person name="Zhang Z."/>
            <person name="Wu J."/>
            <person name="Zhang C."/>
            <person name="Long L."/>
            <person name="Xiao J."/>
        </authorList>
    </citation>
    <scope>NUCLEOTIDE SEQUENCE [LARGE SCALE GENOMIC DNA]</scope>
    <source>
        <strain evidence="2 3">SCSIO 10390</strain>
    </source>
</reference>
<dbReference type="RefSeq" id="WP_070012247.1">
    <property type="nucleotide sequence ID" value="NZ_LJGS01000042.1"/>
</dbReference>
<evidence type="ECO:0000313" key="2">
    <source>
        <dbReference type="EMBL" id="OEU88475.1"/>
    </source>
</evidence>
<feature type="region of interest" description="Disordered" evidence="1">
    <location>
        <begin position="132"/>
        <end position="191"/>
    </location>
</feature>
<evidence type="ECO:0008006" key="4">
    <source>
        <dbReference type="Google" id="ProtNLM"/>
    </source>
</evidence>
<dbReference type="AlphaFoldDB" id="A0A1E7JLI0"/>
<protein>
    <recommendedName>
        <fullName evidence="4">Nucleopolyhedrovirus P10 family protein</fullName>
    </recommendedName>
</protein>
<dbReference type="OrthoDB" id="4338350at2"/>
<sequence>MDAEGLSRAVRQQVGMGRLLPLGDAADGAWLAETAAVTTLRTAGSRDLPDVRLGALRLSAADPGRAVAPVVTPPPSALPPGPLRVGAEFESTPHAPLTTMAELLRATLLTAADRELGLRVTTVDLRITDLLESGDGHNGHGSPGTSGARNPAGNGGGAGAGTGRRQEGRKRHPPGGGEHPPPAPADDPRGTATAQAVIAVPGVARLAPVLGPLGRLPTEAVDVTDTVDRDGCTAARHLLIQLAVAEGARALDVVRAVRRAAEKAAAWDAEEEALPVTVAVLVSAIDPAAGRSR</sequence>
<accession>A0A1E7JLI0</accession>
<dbReference type="Proteomes" id="UP000176087">
    <property type="component" value="Unassembled WGS sequence"/>
</dbReference>
<dbReference type="EMBL" id="LJGT01000040">
    <property type="protein sequence ID" value="OEU88475.1"/>
    <property type="molecule type" value="Genomic_DNA"/>
</dbReference>
<name>A0A1E7JLI0_9ACTN</name>
<evidence type="ECO:0000313" key="3">
    <source>
        <dbReference type="Proteomes" id="UP000176087"/>
    </source>
</evidence>